<reference evidence="2 3" key="1">
    <citation type="submission" date="2015-09" db="EMBL/GenBank/DDBJ databases">
        <authorList>
            <consortium name="Pathogen Informatics"/>
        </authorList>
    </citation>
    <scope>NUCLEOTIDE SEQUENCE [LARGE SCALE GENOMIC DNA]</scope>
    <source>
        <strain evidence="2 3">2789STDY5834945</strain>
    </source>
</reference>
<proteinExistence type="predicted"/>
<sequence length="69" mass="8423">MYLYVLKGDEYTLIVCKLVILVFYFFFLSIFCFKQMSLFKKLYSNSSAHDFILSFHSLRRWSSCDLWRI</sequence>
<accession>A0A174RCL4</accession>
<organism evidence="2 3">
    <name type="scientific">Bacteroides thetaiotaomicron</name>
    <dbReference type="NCBI Taxonomy" id="818"/>
    <lineage>
        <taxon>Bacteria</taxon>
        <taxon>Pseudomonadati</taxon>
        <taxon>Bacteroidota</taxon>
        <taxon>Bacteroidia</taxon>
        <taxon>Bacteroidales</taxon>
        <taxon>Bacteroidaceae</taxon>
        <taxon>Bacteroides</taxon>
    </lineage>
</organism>
<dbReference type="Proteomes" id="UP000095541">
    <property type="component" value="Unassembled WGS sequence"/>
</dbReference>
<evidence type="ECO:0000313" key="2">
    <source>
        <dbReference type="EMBL" id="CUP81058.1"/>
    </source>
</evidence>
<keyword evidence="1" id="KW-1133">Transmembrane helix</keyword>
<name>A0A174RCL4_BACT4</name>
<gene>
    <name evidence="2" type="ORF">ERS852557_01764</name>
</gene>
<dbReference type="EMBL" id="CZBI01000002">
    <property type="protein sequence ID" value="CUP81058.1"/>
    <property type="molecule type" value="Genomic_DNA"/>
</dbReference>
<protein>
    <submittedName>
        <fullName evidence="2">Uncharacterized protein</fullName>
    </submittedName>
</protein>
<evidence type="ECO:0000313" key="3">
    <source>
        <dbReference type="Proteomes" id="UP000095541"/>
    </source>
</evidence>
<dbReference type="AlphaFoldDB" id="A0A174RCL4"/>
<keyword evidence="1" id="KW-0812">Transmembrane</keyword>
<evidence type="ECO:0000256" key="1">
    <source>
        <dbReference type="SAM" id="Phobius"/>
    </source>
</evidence>
<keyword evidence="1" id="KW-0472">Membrane</keyword>
<feature type="transmembrane region" description="Helical" evidence="1">
    <location>
        <begin position="12"/>
        <end position="33"/>
    </location>
</feature>